<evidence type="ECO:0000256" key="3">
    <source>
        <dbReference type="SAM" id="MobiDB-lite"/>
    </source>
</evidence>
<evidence type="ECO:0000259" key="4">
    <source>
        <dbReference type="Pfam" id="PF06244"/>
    </source>
</evidence>
<protein>
    <submittedName>
        <fullName evidence="6">BQ5605_C034g11266 protein</fullName>
    </submittedName>
</protein>
<name>A0A2X0PHL8_9BASI</name>
<dbReference type="GO" id="GO:0005634">
    <property type="term" value="C:nucleus"/>
    <property type="evidence" value="ECO:0007669"/>
    <property type="project" value="TreeGrafter"/>
</dbReference>
<dbReference type="InterPro" id="IPR010422">
    <property type="entry name" value="Ccdc124/Oxs1"/>
</dbReference>
<dbReference type="Proteomes" id="UP000249464">
    <property type="component" value="Unassembled WGS sequence"/>
</dbReference>
<reference evidence="6 7" key="1">
    <citation type="submission" date="2016-11" db="EMBL/GenBank/DDBJ databases">
        <authorList>
            <person name="Jaros S."/>
            <person name="Januszkiewicz K."/>
            <person name="Wedrychowicz H."/>
        </authorList>
    </citation>
    <scope>NUCLEOTIDE SEQUENCE [LARGE SCALE GENOMIC DNA]</scope>
</reference>
<feature type="region of interest" description="Disordered" evidence="3">
    <location>
        <begin position="18"/>
        <end position="120"/>
    </location>
</feature>
<feature type="domain" description="LSO1/LSO2" evidence="5">
    <location>
        <begin position="14"/>
        <end position="79"/>
    </location>
</feature>
<evidence type="ECO:0000313" key="6">
    <source>
        <dbReference type="EMBL" id="SGY99093.1"/>
    </source>
</evidence>
<dbReference type="AlphaFoldDB" id="A0A2X0PHL8"/>
<gene>
    <name evidence="6" type="primary">BQ5605_C034g11266</name>
    <name evidence="6" type="ORF">BQ5605_C034G11266</name>
</gene>
<dbReference type="InterPro" id="IPR054413">
    <property type="entry name" value="LSO1/2"/>
</dbReference>
<feature type="compositionally biased region" description="Basic and acidic residues" evidence="3">
    <location>
        <begin position="18"/>
        <end position="33"/>
    </location>
</feature>
<dbReference type="GO" id="GO:0006366">
    <property type="term" value="P:transcription by RNA polymerase II"/>
    <property type="evidence" value="ECO:0007669"/>
    <property type="project" value="TreeGrafter"/>
</dbReference>
<keyword evidence="2" id="KW-0175">Coiled coil</keyword>
<feature type="compositionally biased region" description="Low complexity" evidence="3">
    <location>
        <begin position="82"/>
        <end position="111"/>
    </location>
</feature>
<dbReference type="GO" id="GO:0003713">
    <property type="term" value="F:transcription coactivator activity"/>
    <property type="evidence" value="ECO:0007669"/>
    <property type="project" value="TreeGrafter"/>
</dbReference>
<evidence type="ECO:0000256" key="1">
    <source>
        <dbReference type="ARBA" id="ARBA00008296"/>
    </source>
</evidence>
<comment type="similarity">
    <text evidence="1">Belongs to the CCDC124 family.</text>
</comment>
<dbReference type="PANTHER" id="PTHR21680:SF0">
    <property type="entry name" value="COILED-COIL DOMAIN-CONTAINING PROTEIN 124"/>
    <property type="match status" value="1"/>
</dbReference>
<dbReference type="InterPro" id="IPR054414">
    <property type="entry name" value="Ccdc124/Oxs1_C"/>
</dbReference>
<evidence type="ECO:0000259" key="5">
    <source>
        <dbReference type="Pfam" id="PF22048"/>
    </source>
</evidence>
<dbReference type="STRING" id="796604.A0A2X0PHL8"/>
<evidence type="ECO:0000313" key="7">
    <source>
        <dbReference type="Proteomes" id="UP000249464"/>
    </source>
</evidence>
<accession>A0A2X0PHL8</accession>
<sequence length="258" mass="28083">MAVSQIIIHLGSLKKERIAQKEEASNQKKKAENAKAAAAEEAEWSKGAKGKGKGEDKVAAAAAAKARKEEAARLLAEEEASIKTAKPAAPKAGAKKAGAAPAKPPASTKIPSFSDGVEEPTSFSATGIDDALDMLSLVTERTDKAYVGAQASSKVDSHPERRYKAAFEAYKANELPQMKKDYPGLRLQQYNERLYDAFKKHPDNPFNQLTVSYDATKEEKVAALKAQKEEVAKRYGTTLEVVREDAWLMIDSFGRLRD</sequence>
<evidence type="ECO:0000256" key="2">
    <source>
        <dbReference type="ARBA" id="ARBA00023054"/>
    </source>
</evidence>
<organism evidence="6 7">
    <name type="scientific">Microbotryum silenes-dioicae</name>
    <dbReference type="NCBI Taxonomy" id="796604"/>
    <lineage>
        <taxon>Eukaryota</taxon>
        <taxon>Fungi</taxon>
        <taxon>Dikarya</taxon>
        <taxon>Basidiomycota</taxon>
        <taxon>Pucciniomycotina</taxon>
        <taxon>Microbotryomycetes</taxon>
        <taxon>Microbotryales</taxon>
        <taxon>Microbotryaceae</taxon>
        <taxon>Microbotryum</taxon>
    </lineage>
</organism>
<dbReference type="EMBL" id="FQNC01000065">
    <property type="protein sequence ID" value="SGY99093.1"/>
    <property type="molecule type" value="Genomic_DNA"/>
</dbReference>
<dbReference type="Pfam" id="PF06244">
    <property type="entry name" value="Ccdc124"/>
    <property type="match status" value="1"/>
</dbReference>
<proteinExistence type="inferred from homology"/>
<dbReference type="PANTHER" id="PTHR21680">
    <property type="entry name" value="COILED-COIL DOMAIN-CONTAINING PROTEIN 124"/>
    <property type="match status" value="1"/>
</dbReference>
<feature type="compositionally biased region" description="Basic and acidic residues" evidence="3">
    <location>
        <begin position="66"/>
        <end position="76"/>
    </location>
</feature>
<keyword evidence="7" id="KW-1185">Reference proteome</keyword>
<feature type="domain" description="Coiled-coil" evidence="4">
    <location>
        <begin position="120"/>
        <end position="208"/>
    </location>
</feature>
<dbReference type="Pfam" id="PF22048">
    <property type="entry name" value="LSO1_2-like"/>
    <property type="match status" value="1"/>
</dbReference>